<evidence type="ECO:0000313" key="2">
    <source>
        <dbReference type="EMBL" id="ALL69749.1"/>
    </source>
</evidence>
<dbReference type="Proteomes" id="UP000019146">
    <property type="component" value="Plasmid unnamed"/>
</dbReference>
<organism evidence="2 3">
    <name type="scientific">Paraburkholderia caribensis MBA4</name>
    <dbReference type="NCBI Taxonomy" id="1323664"/>
    <lineage>
        <taxon>Bacteria</taxon>
        <taxon>Pseudomonadati</taxon>
        <taxon>Pseudomonadota</taxon>
        <taxon>Betaproteobacteria</taxon>
        <taxon>Burkholderiales</taxon>
        <taxon>Burkholderiaceae</taxon>
        <taxon>Paraburkholderia</taxon>
    </lineage>
</organism>
<gene>
    <name evidence="2" type="ORF">K788_0006176</name>
</gene>
<keyword evidence="2" id="KW-0614">Plasmid</keyword>
<evidence type="ECO:0000313" key="3">
    <source>
        <dbReference type="Proteomes" id="UP000019146"/>
    </source>
</evidence>
<name>A0A0N7JVP0_9BURK</name>
<proteinExistence type="predicted"/>
<dbReference type="AlphaFoldDB" id="A0A0N7JVP0"/>
<dbReference type="Pfam" id="PF13281">
    <property type="entry name" value="MAP3K_TRAF_bd"/>
    <property type="match status" value="1"/>
</dbReference>
<evidence type="ECO:0000259" key="1">
    <source>
        <dbReference type="Pfam" id="PF13281"/>
    </source>
</evidence>
<protein>
    <recommendedName>
        <fullName evidence="1">MAP3K TRAFs-binding domain-containing protein</fullName>
    </recommendedName>
</protein>
<reference evidence="2 3" key="1">
    <citation type="journal article" date="2014" name="Genome Announc.">
        <title>Draft Genome Sequence of the Haloacid-Degrading Burkholderia caribensis Strain MBA4.</title>
        <authorList>
            <person name="Pan Y."/>
            <person name="Kong K.F."/>
            <person name="Tsang J.S."/>
        </authorList>
    </citation>
    <scope>NUCLEOTIDE SEQUENCE [LARGE SCALE GENOMIC DNA]</scope>
    <source>
        <strain evidence="2 3">MBA4</strain>
        <plasmid evidence="3">Plasmid</plasmid>
    </source>
</reference>
<dbReference type="EMBL" id="CP012748">
    <property type="protein sequence ID" value="ALL69749.1"/>
    <property type="molecule type" value="Genomic_DNA"/>
</dbReference>
<sequence>MVMRMPQAKQLVDVSRFARRAFRRMHPMNRPLDRPLCFVLMPFGRKPTLGGAVIDFDAVYSELIAPAVIQAGLEPIRADEELAGGIIHKPMFERLILCDFAVADLTTANANVFYELGVRHAVKSASTELIVAEGAGPLPFDVGPLRGMPYKLGADGKPCNAAEASAALALRLQAARQRTPDSPVFQLVDGFPDIQHLKTDVFRERVDYSKRLKDRLAIAREKGCDELRAIEAELSAGTGGLADVEAGVVIDLFLSYRAVKAWNEMIATVAKMSAPLAATVLVQEQLGLALNRAKRDAEAEAVLKALIAQRGPSSETCGILGRVYKDRWERAVTDGEPMLASGLLVKAINTYLQGFESDWRDAYPGINAVTLMELKEPPDPRRIALLPVVAYAVQRRIATGKPDYWDYATQLEIALLQHDECGADEALQSALAEVREIMQPETTLRNIRLILNAQRRRGEPPAWSNAIERELARKVDSGRA</sequence>
<dbReference type="KEGG" id="bcai:K788_0006176"/>
<dbReference type="InterPro" id="IPR025136">
    <property type="entry name" value="MAP3K_TRAF-bd"/>
</dbReference>
<feature type="domain" description="MAP3K TRAFs-binding" evidence="1">
    <location>
        <begin position="112"/>
        <end position="459"/>
    </location>
</feature>
<geneLocation type="plasmid" evidence="3"/>
<accession>A0A0N7JVP0</accession>